<comment type="caution">
    <text evidence="1">The sequence shown here is derived from an EMBL/GenBank/DDBJ whole genome shotgun (WGS) entry which is preliminary data.</text>
</comment>
<dbReference type="RefSeq" id="WP_169533650.1">
    <property type="nucleotide sequence ID" value="NZ_JABBGH010000004.1"/>
</dbReference>
<evidence type="ECO:0008006" key="3">
    <source>
        <dbReference type="Google" id="ProtNLM"/>
    </source>
</evidence>
<gene>
    <name evidence="1" type="ORF">HHL22_22320</name>
</gene>
<protein>
    <recommendedName>
        <fullName evidence="3">Lipoprotein</fullName>
    </recommendedName>
</protein>
<reference evidence="1 2" key="1">
    <citation type="submission" date="2020-04" db="EMBL/GenBank/DDBJ databases">
        <title>Hymenobacter polaris sp. nov., isolated from Arctic soil.</title>
        <authorList>
            <person name="Dahal R.H."/>
        </authorList>
    </citation>
    <scope>NUCLEOTIDE SEQUENCE [LARGE SCALE GENOMIC DNA]</scope>
    <source>
        <strain evidence="1 2">RP-2-7</strain>
    </source>
</reference>
<evidence type="ECO:0000313" key="2">
    <source>
        <dbReference type="Proteomes" id="UP000559626"/>
    </source>
</evidence>
<dbReference type="AlphaFoldDB" id="A0A7Y0AIJ0"/>
<accession>A0A7Y0AIJ0</accession>
<organism evidence="1 2">
    <name type="scientific">Hymenobacter polaris</name>
    <dbReference type="NCBI Taxonomy" id="2682546"/>
    <lineage>
        <taxon>Bacteria</taxon>
        <taxon>Pseudomonadati</taxon>
        <taxon>Bacteroidota</taxon>
        <taxon>Cytophagia</taxon>
        <taxon>Cytophagales</taxon>
        <taxon>Hymenobacteraceae</taxon>
        <taxon>Hymenobacter</taxon>
    </lineage>
</organism>
<proteinExistence type="predicted"/>
<dbReference type="EMBL" id="JABBGH010000004">
    <property type="protein sequence ID" value="NML67945.1"/>
    <property type="molecule type" value="Genomic_DNA"/>
</dbReference>
<evidence type="ECO:0000313" key="1">
    <source>
        <dbReference type="EMBL" id="NML67945.1"/>
    </source>
</evidence>
<name>A0A7Y0AIJ0_9BACT</name>
<keyword evidence="2" id="KW-1185">Reference proteome</keyword>
<sequence>MKHLLLAIGEVATLAGCSKKEGPAPEPGPTAGTATYQRDGQTVNCQATIVRMPSIQGMTYYDILEVVLTTIPQPAIGSEVLYVNYYGTPGVTKASSFYLEGCTLVRNGAQYTTYSPTSYTLVNTSGGGYSGSFAGAVTAPDISTISGGIFTDVRL</sequence>
<dbReference type="Proteomes" id="UP000559626">
    <property type="component" value="Unassembled WGS sequence"/>
</dbReference>